<dbReference type="InterPro" id="IPR043154">
    <property type="entry name" value="Sec-1-like_dom1"/>
</dbReference>
<dbReference type="EMBL" id="VSRR010005458">
    <property type="protein sequence ID" value="MPC42493.1"/>
    <property type="molecule type" value="Genomic_DNA"/>
</dbReference>
<evidence type="ECO:0000313" key="1">
    <source>
        <dbReference type="EMBL" id="MPC42493.1"/>
    </source>
</evidence>
<organism evidence="1 2">
    <name type="scientific">Portunus trituberculatus</name>
    <name type="common">Swimming crab</name>
    <name type="synonym">Neptunus trituberculatus</name>
    <dbReference type="NCBI Taxonomy" id="210409"/>
    <lineage>
        <taxon>Eukaryota</taxon>
        <taxon>Metazoa</taxon>
        <taxon>Ecdysozoa</taxon>
        <taxon>Arthropoda</taxon>
        <taxon>Crustacea</taxon>
        <taxon>Multicrustacea</taxon>
        <taxon>Malacostraca</taxon>
        <taxon>Eumalacostraca</taxon>
        <taxon>Eucarida</taxon>
        <taxon>Decapoda</taxon>
        <taxon>Pleocyemata</taxon>
        <taxon>Brachyura</taxon>
        <taxon>Eubrachyura</taxon>
        <taxon>Portunoidea</taxon>
        <taxon>Portunidae</taxon>
        <taxon>Portuninae</taxon>
        <taxon>Portunus</taxon>
    </lineage>
</organism>
<protein>
    <submittedName>
        <fullName evidence="1">Vacuolar protein sorting-associated protein 33B</fullName>
    </submittedName>
</protein>
<reference evidence="1 2" key="1">
    <citation type="submission" date="2019-05" db="EMBL/GenBank/DDBJ databases">
        <title>Another draft genome of Portunus trituberculatus and its Hox gene families provides insights of decapod evolution.</title>
        <authorList>
            <person name="Jeong J.-H."/>
            <person name="Song I."/>
            <person name="Kim S."/>
            <person name="Choi T."/>
            <person name="Kim D."/>
            <person name="Ryu S."/>
            <person name="Kim W."/>
        </authorList>
    </citation>
    <scope>NUCLEOTIDE SEQUENCE [LARGE SCALE GENOMIC DNA]</scope>
    <source>
        <tissue evidence="1">Muscle</tissue>
    </source>
</reference>
<comment type="caution">
    <text evidence="1">The sequence shown here is derived from an EMBL/GenBank/DDBJ whole genome shotgun (WGS) entry which is preliminary data.</text>
</comment>
<gene>
    <name evidence="1" type="primary">vps33b_2</name>
    <name evidence="1" type="ORF">E2C01_036115</name>
</gene>
<keyword evidence="2" id="KW-1185">Reference proteome</keyword>
<dbReference type="AlphaFoldDB" id="A0A5B7FBK7"/>
<dbReference type="Proteomes" id="UP000324222">
    <property type="component" value="Unassembled WGS sequence"/>
</dbReference>
<evidence type="ECO:0000313" key="2">
    <source>
        <dbReference type="Proteomes" id="UP000324222"/>
    </source>
</evidence>
<accession>A0A5B7FBK7</accession>
<name>A0A5B7FBK7_PORTR</name>
<dbReference type="Gene3D" id="3.40.50.2060">
    <property type="match status" value="1"/>
</dbReference>
<proteinExistence type="predicted"/>
<sequence length="108" mass="11770">MSPPQSLGLDVEILRRLSSDRLVRVLEDAPGAKDLIIDGDLMKMLDRIAGATLLSFPPPHTGSLIASHNMPYLYQYPSSQYLNKKMKVLAGPLLDCTLTCIAGAMISQ</sequence>